<dbReference type="EMBL" id="JAGFBS010000012">
    <property type="protein sequence ID" value="KAG6376467.1"/>
    <property type="molecule type" value="Genomic_DNA"/>
</dbReference>
<reference evidence="2" key="1">
    <citation type="submission" date="2021-03" db="EMBL/GenBank/DDBJ databases">
        <title>Evolutionary innovations through gain and loss of genes in the ectomycorrhizal Boletales.</title>
        <authorList>
            <person name="Wu G."/>
            <person name="Miyauchi S."/>
            <person name="Morin E."/>
            <person name="Yang Z.-L."/>
            <person name="Xu J."/>
            <person name="Martin F.M."/>
        </authorList>
    </citation>
    <scope>NUCLEOTIDE SEQUENCE</scope>
    <source>
        <strain evidence="2">BR01</strain>
    </source>
</reference>
<gene>
    <name evidence="2" type="ORF">JVT61DRAFT_2458</name>
</gene>
<accession>A0A8I2YRD1</accession>
<sequence length="242" mass="27465">MTTTKVPAILMPRHNFESVGDLSYKTGMSYWDFRIFTATVRLNTLKYLDSSGFVPVEGQDPVAFDSSLTRLVKMSEPTIAKRYPHLWPVLAYLELYLDGRRRTHFYRNPYATTKPPARNKFSHRVPIYMRYSRSVKTGQPLREIAEVESDRLSYRLSRPAYCRAKRPRTTVKNCYKRRLVVTDSDADESGPAVVIDSNNDNAVGGYTPPPPEPANKPADPVRSFWWSLGTSIGGICAHVVGE</sequence>
<organism evidence="2 3">
    <name type="scientific">Boletus reticuloceps</name>
    <dbReference type="NCBI Taxonomy" id="495285"/>
    <lineage>
        <taxon>Eukaryota</taxon>
        <taxon>Fungi</taxon>
        <taxon>Dikarya</taxon>
        <taxon>Basidiomycota</taxon>
        <taxon>Agaricomycotina</taxon>
        <taxon>Agaricomycetes</taxon>
        <taxon>Agaricomycetidae</taxon>
        <taxon>Boletales</taxon>
        <taxon>Boletineae</taxon>
        <taxon>Boletaceae</taxon>
        <taxon>Boletoideae</taxon>
        <taxon>Boletus</taxon>
    </lineage>
</organism>
<keyword evidence="3" id="KW-1185">Reference proteome</keyword>
<dbReference type="Proteomes" id="UP000683000">
    <property type="component" value="Unassembled WGS sequence"/>
</dbReference>
<dbReference type="AlphaFoldDB" id="A0A8I2YRD1"/>
<protein>
    <submittedName>
        <fullName evidence="2">Uncharacterized protein</fullName>
    </submittedName>
</protein>
<name>A0A8I2YRD1_9AGAM</name>
<proteinExistence type="predicted"/>
<feature type="region of interest" description="Disordered" evidence="1">
    <location>
        <begin position="188"/>
        <end position="217"/>
    </location>
</feature>
<dbReference type="OrthoDB" id="2631894at2759"/>
<evidence type="ECO:0000313" key="2">
    <source>
        <dbReference type="EMBL" id="KAG6376467.1"/>
    </source>
</evidence>
<evidence type="ECO:0000256" key="1">
    <source>
        <dbReference type="SAM" id="MobiDB-lite"/>
    </source>
</evidence>
<evidence type="ECO:0000313" key="3">
    <source>
        <dbReference type="Proteomes" id="UP000683000"/>
    </source>
</evidence>
<comment type="caution">
    <text evidence="2">The sequence shown here is derived from an EMBL/GenBank/DDBJ whole genome shotgun (WGS) entry which is preliminary data.</text>
</comment>